<protein>
    <submittedName>
        <fullName evidence="1">Uncharacterized protein</fullName>
    </submittedName>
</protein>
<dbReference type="VEuPathDB" id="FungiDB:TRICI_006695"/>
<accession>A0A642UEV8</accession>
<keyword evidence="2" id="KW-1185">Reference proteome</keyword>
<sequence length="126" mass="14190">MGHLVCHYARLNIGHRVTNETGIKITHLLTTSLTANLTHNCFSVGTTPDPQGSLRSKLWTLFSSFYSLKPRRATGDWPPANLIHNLMDFARRSGAEASDISENLGFRDRQHSIEPNHPIHKSSLRF</sequence>
<dbReference type="AlphaFoldDB" id="A0A642UEV8"/>
<organism evidence="1 2">
    <name type="scientific">Trichomonascus ciferrii</name>
    <dbReference type="NCBI Taxonomy" id="44093"/>
    <lineage>
        <taxon>Eukaryota</taxon>
        <taxon>Fungi</taxon>
        <taxon>Dikarya</taxon>
        <taxon>Ascomycota</taxon>
        <taxon>Saccharomycotina</taxon>
        <taxon>Dipodascomycetes</taxon>
        <taxon>Dipodascales</taxon>
        <taxon>Trichomonascaceae</taxon>
        <taxon>Trichomonascus</taxon>
        <taxon>Trichomonascus ciferrii complex</taxon>
    </lineage>
</organism>
<dbReference type="Proteomes" id="UP000761534">
    <property type="component" value="Unassembled WGS sequence"/>
</dbReference>
<gene>
    <name evidence="1" type="ORF">TRICI_006695</name>
</gene>
<comment type="caution">
    <text evidence="1">The sequence shown here is derived from an EMBL/GenBank/DDBJ whole genome shotgun (WGS) entry which is preliminary data.</text>
</comment>
<name>A0A642UEV8_9ASCO</name>
<evidence type="ECO:0000313" key="1">
    <source>
        <dbReference type="EMBL" id="KAA8897732.1"/>
    </source>
</evidence>
<reference evidence="1" key="1">
    <citation type="journal article" date="2019" name="G3 (Bethesda)">
        <title>Genome Assemblies of Two Rare Opportunistic Yeast Pathogens: Diutina rugosa (syn. Candida rugosa) and Trichomonascus ciferrii (syn. Candida ciferrii).</title>
        <authorList>
            <person name="Mixao V."/>
            <person name="Saus E."/>
            <person name="Hansen A.P."/>
            <person name="Lass-Florl C."/>
            <person name="Gabaldon T."/>
        </authorList>
    </citation>
    <scope>NUCLEOTIDE SEQUENCE</scope>
    <source>
        <strain evidence="1">CBS 4856</strain>
    </source>
</reference>
<proteinExistence type="predicted"/>
<dbReference type="EMBL" id="SWFS01000559">
    <property type="protein sequence ID" value="KAA8897732.1"/>
    <property type="molecule type" value="Genomic_DNA"/>
</dbReference>
<evidence type="ECO:0000313" key="2">
    <source>
        <dbReference type="Proteomes" id="UP000761534"/>
    </source>
</evidence>